<dbReference type="GO" id="GO:0005743">
    <property type="term" value="C:mitochondrial inner membrane"/>
    <property type="evidence" value="ECO:0007669"/>
    <property type="project" value="TreeGrafter"/>
</dbReference>
<keyword evidence="2" id="KW-1133">Transmembrane helix</keyword>
<reference evidence="3 4" key="1">
    <citation type="journal article" date="2023" name="Mol. Phylogenet. Evol.">
        <title>Genome-scale phylogeny and comparative genomics of the fungal order Sordariales.</title>
        <authorList>
            <person name="Hensen N."/>
            <person name="Bonometti L."/>
            <person name="Westerberg I."/>
            <person name="Brannstrom I.O."/>
            <person name="Guillou S."/>
            <person name="Cros-Aarteil S."/>
            <person name="Calhoun S."/>
            <person name="Haridas S."/>
            <person name="Kuo A."/>
            <person name="Mondo S."/>
            <person name="Pangilinan J."/>
            <person name="Riley R."/>
            <person name="LaButti K."/>
            <person name="Andreopoulos B."/>
            <person name="Lipzen A."/>
            <person name="Chen C."/>
            <person name="Yan M."/>
            <person name="Daum C."/>
            <person name="Ng V."/>
            <person name="Clum A."/>
            <person name="Steindorff A."/>
            <person name="Ohm R.A."/>
            <person name="Martin F."/>
            <person name="Silar P."/>
            <person name="Natvig D.O."/>
            <person name="Lalanne C."/>
            <person name="Gautier V."/>
            <person name="Ament-Velasquez S.L."/>
            <person name="Kruys A."/>
            <person name="Hutchinson M.I."/>
            <person name="Powell A.J."/>
            <person name="Barry K."/>
            <person name="Miller A.N."/>
            <person name="Grigoriev I.V."/>
            <person name="Debuchy R."/>
            <person name="Gladieux P."/>
            <person name="Hiltunen Thoren M."/>
            <person name="Johannesson H."/>
        </authorList>
    </citation>
    <scope>NUCLEOTIDE SEQUENCE [LARGE SCALE GENOMIC DNA]</scope>
    <source>
        <strain evidence="3 4">FGSC 10403</strain>
    </source>
</reference>
<evidence type="ECO:0000256" key="1">
    <source>
        <dbReference type="SAM" id="MobiDB-lite"/>
    </source>
</evidence>
<dbReference type="InterPro" id="IPR042432">
    <property type="entry name" value="Coa1_fungi"/>
</dbReference>
<comment type="caution">
    <text evidence="3">The sequence shown here is derived from an EMBL/GenBank/DDBJ whole genome shotgun (WGS) entry which is preliminary data.</text>
</comment>
<proteinExistence type="predicted"/>
<keyword evidence="2" id="KW-0812">Transmembrane</keyword>
<organism evidence="3 4">
    <name type="scientific">Neurospora hispaniola</name>
    <dbReference type="NCBI Taxonomy" id="588809"/>
    <lineage>
        <taxon>Eukaryota</taxon>
        <taxon>Fungi</taxon>
        <taxon>Dikarya</taxon>
        <taxon>Ascomycota</taxon>
        <taxon>Pezizomycotina</taxon>
        <taxon>Sordariomycetes</taxon>
        <taxon>Sordariomycetidae</taxon>
        <taxon>Sordariales</taxon>
        <taxon>Sordariaceae</taxon>
        <taxon>Neurospora</taxon>
    </lineage>
</organism>
<dbReference type="AlphaFoldDB" id="A0AAJ0MQ90"/>
<dbReference type="Proteomes" id="UP001285908">
    <property type="component" value="Unassembled WGS sequence"/>
</dbReference>
<dbReference type="InterPro" id="IPR014807">
    <property type="entry name" value="Coa1"/>
</dbReference>
<evidence type="ECO:0000256" key="2">
    <source>
        <dbReference type="SAM" id="Phobius"/>
    </source>
</evidence>
<accession>A0AAJ0MQ90</accession>
<evidence type="ECO:0000313" key="3">
    <source>
        <dbReference type="EMBL" id="KAK3490634.1"/>
    </source>
</evidence>
<dbReference type="PANTHER" id="PTHR28523">
    <property type="entry name" value="CYTOCHROME C OXIDASE ASSEMBLY FACTOR 1"/>
    <property type="match status" value="1"/>
</dbReference>
<protein>
    <submittedName>
        <fullName evidence="3">Cytochrome oxidase complex assembly protein 1-domain-containing protein</fullName>
    </submittedName>
</protein>
<dbReference type="PANTHER" id="PTHR28523:SF1">
    <property type="entry name" value="CYTOCHROME C OXIDASE ASSEMBLY FACTOR 1"/>
    <property type="match status" value="1"/>
</dbReference>
<keyword evidence="2" id="KW-0472">Membrane</keyword>
<dbReference type="EMBL" id="JAULSX010000005">
    <property type="protein sequence ID" value="KAK3490634.1"/>
    <property type="molecule type" value="Genomic_DNA"/>
</dbReference>
<feature type="compositionally biased region" description="Polar residues" evidence="1">
    <location>
        <begin position="26"/>
        <end position="35"/>
    </location>
</feature>
<feature type="region of interest" description="Disordered" evidence="1">
    <location>
        <begin position="12"/>
        <end position="51"/>
    </location>
</feature>
<dbReference type="GeneID" id="87870439"/>
<name>A0AAJ0MQ90_9PEZI</name>
<feature type="transmembrane region" description="Helical" evidence="2">
    <location>
        <begin position="67"/>
        <end position="84"/>
    </location>
</feature>
<keyword evidence="4" id="KW-1185">Reference proteome</keyword>
<dbReference type="GO" id="GO:0033617">
    <property type="term" value="P:mitochondrial respiratory chain complex IV assembly"/>
    <property type="evidence" value="ECO:0007669"/>
    <property type="project" value="InterPro"/>
</dbReference>
<dbReference type="RefSeq" id="XP_062691817.1">
    <property type="nucleotide sequence ID" value="XM_062832817.1"/>
</dbReference>
<dbReference type="Pfam" id="PF08695">
    <property type="entry name" value="Coa1"/>
    <property type="match status" value="1"/>
</dbReference>
<evidence type="ECO:0000313" key="4">
    <source>
        <dbReference type="Proteomes" id="UP001285908"/>
    </source>
</evidence>
<feature type="region of interest" description="Disordered" evidence="1">
    <location>
        <begin position="188"/>
        <end position="215"/>
    </location>
</feature>
<gene>
    <name evidence="3" type="ORF">B0T23DRAFT_166031</name>
</gene>
<sequence>MLSRITQRMALKRALARPSPCAKGRAQTQRRSLTSAPRPGDGPLMERRADRELPDVQTSRFRWSRTFPIFLGIVAATSIAIFNYQKLSSPVVESTLYALRTNQRAREYLGDEIYFKAQIPWISGEMNQLHGRIDIKFNVKGTKRTGVMRFASFRPTPRGMFETTEWSLETEDGKVIDLLEEGDPFRAINGRATEPELDDDDAEDAKVRGFRQMPK</sequence>